<name>A0AAV9PSM1_9PEZI</name>
<accession>A0AAV9PSM1</accession>
<protein>
    <submittedName>
        <fullName evidence="6">Plasma membrane low glucose sensor</fullName>
    </submittedName>
</protein>
<keyword evidence="4 5" id="KW-0472">Membrane</keyword>
<proteinExistence type="predicted"/>
<evidence type="ECO:0000313" key="6">
    <source>
        <dbReference type="EMBL" id="KAK5527777.1"/>
    </source>
</evidence>
<feature type="transmembrane region" description="Helical" evidence="5">
    <location>
        <begin position="20"/>
        <end position="50"/>
    </location>
</feature>
<dbReference type="InterPro" id="IPR050360">
    <property type="entry name" value="MFS_Sugar_Transporters"/>
</dbReference>
<dbReference type="Pfam" id="PF00083">
    <property type="entry name" value="Sugar_tr"/>
    <property type="match status" value="1"/>
</dbReference>
<dbReference type="EMBL" id="JAXLQG010000033">
    <property type="protein sequence ID" value="KAK5527777.1"/>
    <property type="molecule type" value="Genomic_DNA"/>
</dbReference>
<keyword evidence="7" id="KW-1185">Reference proteome</keyword>
<evidence type="ECO:0000256" key="4">
    <source>
        <dbReference type="ARBA" id="ARBA00023136"/>
    </source>
</evidence>
<comment type="caution">
    <text evidence="6">The sequence shown here is derived from an EMBL/GenBank/DDBJ whole genome shotgun (WGS) entry which is preliminary data.</text>
</comment>
<evidence type="ECO:0000256" key="5">
    <source>
        <dbReference type="SAM" id="Phobius"/>
    </source>
</evidence>
<comment type="subcellular location">
    <subcellularLocation>
        <location evidence="1">Membrane</location>
        <topology evidence="1">Multi-pass membrane protein</topology>
    </subcellularLocation>
</comment>
<dbReference type="AlphaFoldDB" id="A0AAV9PSM1"/>
<keyword evidence="2 5" id="KW-0812">Transmembrane</keyword>
<dbReference type="PANTHER" id="PTHR48022:SF17">
    <property type="entry name" value="HEXOSE TRANSPORTER"/>
    <property type="match status" value="1"/>
</dbReference>
<evidence type="ECO:0000313" key="7">
    <source>
        <dbReference type="Proteomes" id="UP001345827"/>
    </source>
</evidence>
<gene>
    <name evidence="6" type="primary">SNF3_3</name>
    <name evidence="6" type="ORF">LTR25_010908</name>
</gene>
<dbReference type="GO" id="GO:0005351">
    <property type="term" value="F:carbohydrate:proton symporter activity"/>
    <property type="evidence" value="ECO:0007669"/>
    <property type="project" value="TreeGrafter"/>
</dbReference>
<dbReference type="Gene3D" id="1.20.1250.20">
    <property type="entry name" value="MFS general substrate transporter like domains"/>
    <property type="match status" value="1"/>
</dbReference>
<dbReference type="Proteomes" id="UP001345827">
    <property type="component" value="Unassembled WGS sequence"/>
</dbReference>
<feature type="transmembrane region" description="Helical" evidence="5">
    <location>
        <begin position="70"/>
        <end position="96"/>
    </location>
</feature>
<dbReference type="GO" id="GO:0016020">
    <property type="term" value="C:membrane"/>
    <property type="evidence" value="ECO:0007669"/>
    <property type="project" value="UniProtKB-SubCell"/>
</dbReference>
<dbReference type="InterPro" id="IPR036259">
    <property type="entry name" value="MFS_trans_sf"/>
</dbReference>
<evidence type="ECO:0000256" key="1">
    <source>
        <dbReference type="ARBA" id="ARBA00004141"/>
    </source>
</evidence>
<sequence>MTFLRRKDAPKLPGSKRPAILVGAFAAIGGILFGYDTASISGVVAMDAWIKTMATNTDANGDPVVTTGQISLVVSILSAGTFLGTLTTTPNIHLLIGGQVHCYRRLWVIGLVADGV</sequence>
<organism evidence="6 7">
    <name type="scientific">Vermiconidia calcicola</name>
    <dbReference type="NCBI Taxonomy" id="1690605"/>
    <lineage>
        <taxon>Eukaryota</taxon>
        <taxon>Fungi</taxon>
        <taxon>Dikarya</taxon>
        <taxon>Ascomycota</taxon>
        <taxon>Pezizomycotina</taxon>
        <taxon>Dothideomycetes</taxon>
        <taxon>Dothideomycetidae</taxon>
        <taxon>Mycosphaerellales</taxon>
        <taxon>Extremaceae</taxon>
        <taxon>Vermiconidia</taxon>
    </lineage>
</organism>
<dbReference type="InterPro" id="IPR005828">
    <property type="entry name" value="MFS_sugar_transport-like"/>
</dbReference>
<evidence type="ECO:0000256" key="2">
    <source>
        <dbReference type="ARBA" id="ARBA00022692"/>
    </source>
</evidence>
<dbReference type="PANTHER" id="PTHR48022">
    <property type="entry name" value="PLASTIDIC GLUCOSE TRANSPORTER 4"/>
    <property type="match status" value="1"/>
</dbReference>
<reference evidence="6 7" key="1">
    <citation type="submission" date="2023-06" db="EMBL/GenBank/DDBJ databases">
        <title>Black Yeasts Isolated from many extreme environments.</title>
        <authorList>
            <person name="Coleine C."/>
            <person name="Stajich J.E."/>
            <person name="Selbmann L."/>
        </authorList>
    </citation>
    <scope>NUCLEOTIDE SEQUENCE [LARGE SCALE GENOMIC DNA]</scope>
    <source>
        <strain evidence="6 7">CCFEE 5887</strain>
    </source>
</reference>
<keyword evidence="3 5" id="KW-1133">Transmembrane helix</keyword>
<evidence type="ECO:0000256" key="3">
    <source>
        <dbReference type="ARBA" id="ARBA00022989"/>
    </source>
</evidence>